<dbReference type="Proteomes" id="UP001266357">
    <property type="component" value="Unassembled WGS sequence"/>
</dbReference>
<dbReference type="PANTHER" id="PTHR34698:SF2">
    <property type="entry name" value="5-OXOPROLINASE SUBUNIT B"/>
    <property type="match status" value="1"/>
</dbReference>
<dbReference type="SUPFAM" id="SSF160467">
    <property type="entry name" value="PH0987 N-terminal domain-like"/>
    <property type="match status" value="1"/>
</dbReference>
<evidence type="ECO:0000313" key="5">
    <source>
        <dbReference type="EMBL" id="MDT0604929.1"/>
    </source>
</evidence>
<dbReference type="InterPro" id="IPR010016">
    <property type="entry name" value="PxpB"/>
</dbReference>
<protein>
    <submittedName>
        <fullName evidence="5">5-oxoprolinase subunit PxpB</fullName>
        <ecNumber evidence="5">3.5.2.9</ecNumber>
    </submittedName>
</protein>
<dbReference type="EC" id="3.5.2.9" evidence="5"/>
<comment type="caution">
    <text evidence="5">The sequence shown here is derived from an EMBL/GenBank/DDBJ whole genome shotgun (WGS) entry which is preliminary data.</text>
</comment>
<dbReference type="EMBL" id="JAVRIF010000010">
    <property type="protein sequence ID" value="MDT0604929.1"/>
    <property type="molecule type" value="Genomic_DNA"/>
</dbReference>
<keyword evidence="1" id="KW-0547">Nucleotide-binding</keyword>
<organism evidence="5 6">
    <name type="scientific">Thalassotalea castellviae</name>
    <dbReference type="NCBI Taxonomy" id="3075612"/>
    <lineage>
        <taxon>Bacteria</taxon>
        <taxon>Pseudomonadati</taxon>
        <taxon>Pseudomonadota</taxon>
        <taxon>Gammaproteobacteria</taxon>
        <taxon>Alteromonadales</taxon>
        <taxon>Colwelliaceae</taxon>
        <taxon>Thalassotalea</taxon>
    </lineage>
</organism>
<dbReference type="Gene3D" id="2.40.100.10">
    <property type="entry name" value="Cyclophilin-like"/>
    <property type="match status" value="1"/>
</dbReference>
<evidence type="ECO:0000256" key="1">
    <source>
        <dbReference type="ARBA" id="ARBA00022741"/>
    </source>
</evidence>
<dbReference type="GO" id="GO:0017168">
    <property type="term" value="F:5-oxoprolinase (ATP-hydrolyzing) activity"/>
    <property type="evidence" value="ECO:0007669"/>
    <property type="project" value="UniProtKB-EC"/>
</dbReference>
<evidence type="ECO:0000313" key="6">
    <source>
        <dbReference type="Proteomes" id="UP001266357"/>
    </source>
</evidence>
<keyword evidence="3" id="KW-0067">ATP-binding</keyword>
<evidence type="ECO:0000256" key="2">
    <source>
        <dbReference type="ARBA" id="ARBA00022801"/>
    </source>
</evidence>
<dbReference type="InterPro" id="IPR029000">
    <property type="entry name" value="Cyclophilin-like_dom_sf"/>
</dbReference>
<accession>A0ABU3A426</accession>
<dbReference type="SUPFAM" id="SSF50891">
    <property type="entry name" value="Cyclophilin-like"/>
    <property type="match status" value="1"/>
</dbReference>
<keyword evidence="6" id="KW-1185">Reference proteome</keyword>
<gene>
    <name evidence="5" type="primary">pxpB</name>
    <name evidence="5" type="ORF">RM573_15105</name>
</gene>
<evidence type="ECO:0000259" key="4">
    <source>
        <dbReference type="SMART" id="SM00796"/>
    </source>
</evidence>
<dbReference type="Gene3D" id="3.30.1360.40">
    <property type="match status" value="1"/>
</dbReference>
<dbReference type="InterPro" id="IPR003833">
    <property type="entry name" value="CT_C_D"/>
</dbReference>
<dbReference type="Pfam" id="PF02682">
    <property type="entry name" value="CT_C_D"/>
    <property type="match status" value="1"/>
</dbReference>
<proteinExistence type="predicted"/>
<reference evidence="5 6" key="1">
    <citation type="submission" date="2023-09" db="EMBL/GenBank/DDBJ databases">
        <authorList>
            <person name="Rey-Velasco X."/>
        </authorList>
    </citation>
    <scope>NUCLEOTIDE SEQUENCE [LARGE SCALE GENOMIC DNA]</scope>
    <source>
        <strain evidence="5 6">W431</strain>
    </source>
</reference>
<evidence type="ECO:0000256" key="3">
    <source>
        <dbReference type="ARBA" id="ARBA00022840"/>
    </source>
</evidence>
<feature type="domain" description="Carboxyltransferase" evidence="4">
    <location>
        <begin position="4"/>
        <end position="212"/>
    </location>
</feature>
<dbReference type="PANTHER" id="PTHR34698">
    <property type="entry name" value="5-OXOPROLINASE SUBUNIT B"/>
    <property type="match status" value="1"/>
</dbReference>
<name>A0ABU3A426_9GAMM</name>
<dbReference type="SMART" id="SM00796">
    <property type="entry name" value="AHS1"/>
    <property type="match status" value="1"/>
</dbReference>
<keyword evidence="2 5" id="KW-0378">Hydrolase</keyword>
<dbReference type="RefSeq" id="WP_311583893.1">
    <property type="nucleotide sequence ID" value="NZ_JAVRIF010000010.1"/>
</dbReference>
<sequence length="243" mass="27452">MNKVNIDPSSENSVLITWPEKICPIQHKQILKTLAQINGELNSASTPFITESIVSYNSIMLYYCFNKISFHQLKKRIYDCIELVLNTDIARQEASVTIEIPVYYGEEAGWDLSNVAKQCQLSTNEVIKLHSQQIYRSYALGFTPGFCYLGTLNKQLVLPRKATPRLTVPKGAVAIAEQQTAVYPNSSPGGWHIIGQTPVELYQQNQETFTPLINVGQQIKFIEIDKTTYLELAGQPPFIEKKH</sequence>
<dbReference type="NCBIfam" id="TIGR00370">
    <property type="entry name" value="5-oxoprolinase subunit PxpB"/>
    <property type="match status" value="1"/>
</dbReference>